<dbReference type="GO" id="GO:0004523">
    <property type="term" value="F:RNA-DNA hybrid ribonuclease activity"/>
    <property type="evidence" value="ECO:0007669"/>
    <property type="project" value="InterPro"/>
</dbReference>
<dbReference type="CDD" id="cd06222">
    <property type="entry name" value="RNase_H_like"/>
    <property type="match status" value="1"/>
</dbReference>
<dbReference type="InterPro" id="IPR052929">
    <property type="entry name" value="RNase_H-like_EbsB-rel"/>
</dbReference>
<evidence type="ECO:0000259" key="1">
    <source>
        <dbReference type="Pfam" id="PF13456"/>
    </source>
</evidence>
<dbReference type="EnsemblPlants" id="evm.model.08.374">
    <property type="protein sequence ID" value="cds.evm.model.08.374"/>
    <property type="gene ID" value="evm.TU.08.374"/>
</dbReference>
<evidence type="ECO:0008006" key="5">
    <source>
        <dbReference type="Google" id="ProtNLM"/>
    </source>
</evidence>
<feature type="domain" description="Reverse transcriptase zinc-binding" evidence="2">
    <location>
        <begin position="116"/>
        <end position="205"/>
    </location>
</feature>
<reference evidence="3" key="1">
    <citation type="submission" date="2018-11" db="EMBL/GenBank/DDBJ databases">
        <authorList>
            <person name="Grassa J C."/>
        </authorList>
    </citation>
    <scope>NUCLEOTIDE SEQUENCE [LARGE SCALE GENOMIC DNA]</scope>
</reference>
<dbReference type="InterPro" id="IPR036397">
    <property type="entry name" value="RNaseH_sf"/>
</dbReference>
<dbReference type="Pfam" id="PF13966">
    <property type="entry name" value="zf-RVT"/>
    <property type="match status" value="1"/>
</dbReference>
<dbReference type="InterPro" id="IPR044730">
    <property type="entry name" value="RNase_H-like_dom_plant"/>
</dbReference>
<evidence type="ECO:0000313" key="3">
    <source>
        <dbReference type="EnsemblPlants" id="cds.evm.model.08.374"/>
    </source>
</evidence>
<dbReference type="InterPro" id="IPR012337">
    <property type="entry name" value="RNaseH-like_sf"/>
</dbReference>
<evidence type="ECO:0000313" key="4">
    <source>
        <dbReference type="Proteomes" id="UP000596661"/>
    </source>
</evidence>
<dbReference type="EMBL" id="UZAU01000683">
    <property type="status" value="NOT_ANNOTATED_CDS"/>
    <property type="molecule type" value="Genomic_DNA"/>
</dbReference>
<dbReference type="PANTHER" id="PTHR47074">
    <property type="entry name" value="BNAC02G40300D PROTEIN"/>
    <property type="match status" value="1"/>
</dbReference>
<dbReference type="SUPFAM" id="SSF53098">
    <property type="entry name" value="Ribonuclease H-like"/>
    <property type="match status" value="1"/>
</dbReference>
<protein>
    <recommendedName>
        <fullName evidence="5">Reverse transcriptase zinc-binding domain-containing protein</fullName>
    </recommendedName>
</protein>
<feature type="domain" description="RNase H type-1" evidence="1">
    <location>
        <begin position="322"/>
        <end position="428"/>
    </location>
</feature>
<evidence type="ECO:0000259" key="2">
    <source>
        <dbReference type="Pfam" id="PF13966"/>
    </source>
</evidence>
<keyword evidence="4" id="KW-1185">Reference proteome</keyword>
<dbReference type="InterPro" id="IPR026960">
    <property type="entry name" value="RVT-Znf"/>
</dbReference>
<dbReference type="Gene3D" id="3.30.420.10">
    <property type="entry name" value="Ribonuclease H-like superfamily/Ribonuclease H"/>
    <property type="match status" value="1"/>
</dbReference>
<sequence>MYMVLDSDSWFWKNVVKAISILKKGACKAVTNGRTTKIWRDPWIPHLKGFIPKPRIGISTNDNFVVDLLLEDGGWDISKLNGLFDRETVSAILKGGTPTGMGNDRWVWTLEKSGLFTCKSAYLTQALDRAQQCAVAPALWNKLWNSKVLERHKILWWCILSNALPVRSVIGRRFHVQDTSCPLCGIGEETMEHLFLSCDVSMHLWRSSPWGIYPICNAGIRAWDWVKFIWNLNSRGIRVDEVFLYASIVVDTIWRLRNDIIHNSARLDVLKCIDVICISYAELHDAILPSSPPHLEGIWKPPPQDWIKLNCDVRVGLDSMCIAVVARNHQGSVVRIHTAQLNFVDPLCGEAAACCSAVDLALLLGFKYVLVESDSRIVINAINGMESHWAIENYVSFCVKSSPSFSCCNFIYASRTCNFTAHNVANWAFINKLYGNIPINSVPVNLLCNDQQV</sequence>
<dbReference type="AlphaFoldDB" id="A0A803QB20"/>
<proteinExistence type="predicted"/>
<dbReference type="InterPro" id="IPR002156">
    <property type="entry name" value="RNaseH_domain"/>
</dbReference>
<accession>A0A803QB20</accession>
<dbReference type="GO" id="GO:0003676">
    <property type="term" value="F:nucleic acid binding"/>
    <property type="evidence" value="ECO:0007669"/>
    <property type="project" value="InterPro"/>
</dbReference>
<reference evidence="3" key="2">
    <citation type="submission" date="2021-03" db="UniProtKB">
        <authorList>
            <consortium name="EnsemblPlants"/>
        </authorList>
    </citation>
    <scope>IDENTIFICATION</scope>
</reference>
<dbReference type="Pfam" id="PF13456">
    <property type="entry name" value="RVT_3"/>
    <property type="match status" value="1"/>
</dbReference>
<dbReference type="Proteomes" id="UP000596661">
    <property type="component" value="Chromosome 8"/>
</dbReference>
<name>A0A803QB20_CANSA</name>
<dbReference type="Gramene" id="evm.model.08.374">
    <property type="protein sequence ID" value="cds.evm.model.08.374"/>
    <property type="gene ID" value="evm.TU.08.374"/>
</dbReference>
<dbReference type="PANTHER" id="PTHR47074:SF48">
    <property type="entry name" value="POLYNUCLEOTIDYL TRANSFERASE, RIBONUCLEASE H-LIKE SUPERFAMILY PROTEIN"/>
    <property type="match status" value="1"/>
</dbReference>
<organism evidence="3 4">
    <name type="scientific">Cannabis sativa</name>
    <name type="common">Hemp</name>
    <name type="synonym">Marijuana</name>
    <dbReference type="NCBI Taxonomy" id="3483"/>
    <lineage>
        <taxon>Eukaryota</taxon>
        <taxon>Viridiplantae</taxon>
        <taxon>Streptophyta</taxon>
        <taxon>Embryophyta</taxon>
        <taxon>Tracheophyta</taxon>
        <taxon>Spermatophyta</taxon>
        <taxon>Magnoliopsida</taxon>
        <taxon>eudicotyledons</taxon>
        <taxon>Gunneridae</taxon>
        <taxon>Pentapetalae</taxon>
        <taxon>rosids</taxon>
        <taxon>fabids</taxon>
        <taxon>Rosales</taxon>
        <taxon>Cannabaceae</taxon>
        <taxon>Cannabis</taxon>
    </lineage>
</organism>
<dbReference type="OMA" id="CKSAYLT"/>